<evidence type="ECO:0000313" key="3">
    <source>
        <dbReference type="Proteomes" id="UP000778951"/>
    </source>
</evidence>
<evidence type="ECO:0000256" key="1">
    <source>
        <dbReference type="SAM" id="SignalP"/>
    </source>
</evidence>
<keyword evidence="3" id="KW-1185">Reference proteome</keyword>
<keyword evidence="1" id="KW-0732">Signal</keyword>
<dbReference type="AlphaFoldDB" id="A0A968GF91"/>
<sequence>MYRVNLRRLIGLGVMLVLCVGAVFAQEDEIEWEIKNVIHRQGYIGHEQTAIAMAKVLMEANYGKNFVVESSLTAKQERRSMDAIWRVYGILTSEADDEEPQVRLLVVLDRYTGGVRGVTNFTKKQNPYTPFLLKSSKKGHINDKKVATTLAEVILRSLYADRLTSQLPLKVRHKQGIWYINGTPAKGSDEPMVLLKMSRKDGSILAFDLA</sequence>
<comment type="caution">
    <text evidence="2">The sequence shown here is derived from an EMBL/GenBank/DDBJ whole genome shotgun (WGS) entry which is preliminary data.</text>
</comment>
<dbReference type="RefSeq" id="WP_167695514.1">
    <property type="nucleotide sequence ID" value="NZ_CP118181.1"/>
</dbReference>
<proteinExistence type="predicted"/>
<organism evidence="2 3">
    <name type="scientific">Entomospira culicis</name>
    <dbReference type="NCBI Taxonomy" id="2719989"/>
    <lineage>
        <taxon>Bacteria</taxon>
        <taxon>Pseudomonadati</taxon>
        <taxon>Spirochaetota</taxon>
        <taxon>Spirochaetia</taxon>
        <taxon>Spirochaetales</taxon>
        <taxon>Spirochaetaceae</taxon>
        <taxon>Entomospira</taxon>
    </lineage>
</organism>
<gene>
    <name evidence="2" type="ORF">HCT48_04240</name>
</gene>
<dbReference type="Proteomes" id="UP000778951">
    <property type="component" value="Unassembled WGS sequence"/>
</dbReference>
<protein>
    <submittedName>
        <fullName evidence="2">Uncharacterized protein</fullName>
    </submittedName>
</protein>
<reference evidence="2" key="1">
    <citation type="submission" date="2020-03" db="EMBL/GenBank/DDBJ databases">
        <title>Spirochaetal bacteria isolated from arthropods constitute a novel genus Entomospira genus novum within the order Spirochaetales.</title>
        <authorList>
            <person name="Grana-Miraglia L."/>
            <person name="Sikutova S."/>
            <person name="Fingerle V."/>
            <person name="Sing A."/>
            <person name="Castillo-Ramirez S."/>
            <person name="Margos G."/>
            <person name="Rudolf I."/>
        </authorList>
    </citation>
    <scope>NUCLEOTIDE SEQUENCE</scope>
    <source>
        <strain evidence="2">BR149</strain>
    </source>
</reference>
<feature type="chain" id="PRO_5037905189" evidence="1">
    <location>
        <begin position="26"/>
        <end position="210"/>
    </location>
</feature>
<evidence type="ECO:0000313" key="2">
    <source>
        <dbReference type="EMBL" id="NIZ69423.1"/>
    </source>
</evidence>
<feature type="signal peptide" evidence="1">
    <location>
        <begin position="1"/>
        <end position="25"/>
    </location>
</feature>
<dbReference type="EMBL" id="JAATLM010000001">
    <property type="protein sequence ID" value="NIZ69423.1"/>
    <property type="molecule type" value="Genomic_DNA"/>
</dbReference>
<name>A0A968GF91_9SPIO</name>
<accession>A0A968GF91</accession>